<protein>
    <recommendedName>
        <fullName evidence="3">CopG family transcriptional regulator</fullName>
    </recommendedName>
</protein>
<reference evidence="2" key="1">
    <citation type="submission" date="2021-02" db="EMBL/GenBank/DDBJ databases">
        <title>Sulfurospirillum tamanensis sp. nov.</title>
        <authorList>
            <person name="Merkel A.Y."/>
        </authorList>
    </citation>
    <scope>NUCLEOTIDE SEQUENCE [LARGE SCALE GENOMIC DNA]</scope>
    <source>
        <strain evidence="2">T05b</strain>
    </source>
</reference>
<gene>
    <name evidence="1" type="ORF">JWV37_10815</name>
</gene>
<dbReference type="RefSeq" id="WP_205459820.1">
    <property type="nucleotide sequence ID" value="NZ_JAFHKK010000029.1"/>
</dbReference>
<name>A0ABS2WVM4_9BACT</name>
<comment type="caution">
    <text evidence="1">The sequence shown here is derived from an EMBL/GenBank/DDBJ whole genome shotgun (WGS) entry which is preliminary data.</text>
</comment>
<accession>A0ABS2WVM4</accession>
<evidence type="ECO:0000313" key="1">
    <source>
        <dbReference type="EMBL" id="MBN2965274.1"/>
    </source>
</evidence>
<evidence type="ECO:0008006" key="3">
    <source>
        <dbReference type="Google" id="ProtNLM"/>
    </source>
</evidence>
<keyword evidence="2" id="KW-1185">Reference proteome</keyword>
<organism evidence="1 2">
    <name type="scientific">Sulfurospirillum tamanense</name>
    <dbReference type="NCBI Taxonomy" id="2813362"/>
    <lineage>
        <taxon>Bacteria</taxon>
        <taxon>Pseudomonadati</taxon>
        <taxon>Campylobacterota</taxon>
        <taxon>Epsilonproteobacteria</taxon>
        <taxon>Campylobacterales</taxon>
        <taxon>Sulfurospirillaceae</taxon>
        <taxon>Sulfurospirillum</taxon>
    </lineage>
</organism>
<proteinExistence type="predicted"/>
<sequence length="77" mass="8526">MAKIKDSREAMEAIKEGAALKGATGKKERGILINRMVYKIPPEIVNALDEHGLKFSSFAVMAVREKLLRDGYMSQSS</sequence>
<dbReference type="EMBL" id="JAFHKK010000029">
    <property type="protein sequence ID" value="MBN2965274.1"/>
    <property type="molecule type" value="Genomic_DNA"/>
</dbReference>
<reference evidence="1 2" key="3">
    <citation type="submission" date="2021-02" db="EMBL/GenBank/DDBJ databases">
        <authorList>
            <person name="Merkel A.Y."/>
        </authorList>
    </citation>
    <scope>NUCLEOTIDE SEQUENCE [LARGE SCALE GENOMIC DNA]</scope>
    <source>
        <strain evidence="1 2">T05b</strain>
    </source>
</reference>
<dbReference type="Proteomes" id="UP000703590">
    <property type="component" value="Unassembled WGS sequence"/>
</dbReference>
<evidence type="ECO:0000313" key="2">
    <source>
        <dbReference type="Proteomes" id="UP000703590"/>
    </source>
</evidence>
<reference evidence="1 2" key="2">
    <citation type="submission" date="2021-02" db="EMBL/GenBank/DDBJ databases">
        <title>Sulfurospirillum tamanensis sp. nov.</title>
        <authorList>
            <person name="Frolova A."/>
            <person name="Merkel A."/>
            <person name="Slobodkin A."/>
        </authorList>
    </citation>
    <scope>NUCLEOTIDE SEQUENCE [LARGE SCALE GENOMIC DNA]</scope>
    <source>
        <strain evidence="1 2">T05b</strain>
    </source>
</reference>